<protein>
    <submittedName>
        <fullName evidence="1">Uncharacterized protein</fullName>
    </submittedName>
</protein>
<dbReference type="EMBL" id="KF554508">
    <property type="protein sequence ID" value="AID50621.1"/>
    <property type="molecule type" value="Genomic_DNA"/>
</dbReference>
<dbReference type="RefSeq" id="YP_009099230.1">
    <property type="nucleotide sequence ID" value="NC_025423.1"/>
</dbReference>
<sequence length="43" mass="4978">MTQEQYLQSLLEKAETEEEVEIIKSILRSLECLSNARRGFGAY</sequence>
<dbReference type="Proteomes" id="UP000027382">
    <property type="component" value="Segment"/>
</dbReference>
<evidence type="ECO:0000313" key="1">
    <source>
        <dbReference type="EMBL" id="AID50621.1"/>
    </source>
</evidence>
<dbReference type="KEGG" id="vg:22277129"/>
<accession>A0A068EUA7</accession>
<organism evidence="1 2">
    <name type="scientific">Bacillus phage CP-51</name>
    <dbReference type="NCBI Taxonomy" id="1391188"/>
    <lineage>
        <taxon>Viruses</taxon>
        <taxon>Duplodnaviria</taxon>
        <taxon>Heunggongvirae</taxon>
        <taxon>Uroviricota</taxon>
        <taxon>Caudoviricetes</taxon>
        <taxon>Herelleviridae</taxon>
        <taxon>Spounavirinae</taxon>
        <taxon>Siminovitchvirus</taxon>
        <taxon>Siminovitchvirus CP51</taxon>
    </lineage>
</organism>
<proteinExistence type="predicted"/>
<keyword evidence="2" id="KW-1185">Reference proteome</keyword>
<reference evidence="1" key="1">
    <citation type="journal article" date="2014" name="Virology">
        <title>The odd one out: Bacillus ACT bacteriophage CP-51 exhibits unusual properties compared to related Spounavirinae W.Ph. and Bastille.</title>
        <authorList>
            <person name="Klumpp J."/>
            <person name="Schmuki M."/>
            <person name="Sozhamannan S."/>
            <person name="Beyer W."/>
            <person name="Fouts D.E."/>
            <person name="Bernbach V."/>
            <person name="Calendar R."/>
            <person name="Loessner M.J."/>
        </authorList>
    </citation>
    <scope>NUCLEOTIDE SEQUENCE [LARGE SCALE GENOMIC DNA]</scope>
</reference>
<dbReference type="GeneID" id="22277129"/>
<evidence type="ECO:0000313" key="2">
    <source>
        <dbReference type="Proteomes" id="UP000027382"/>
    </source>
</evidence>
<name>A0A068EUA7_9CAUD</name>